<organism evidence="4 5">
    <name type="scientific">Roseibium salinum</name>
    <dbReference type="NCBI Taxonomy" id="1604349"/>
    <lineage>
        <taxon>Bacteria</taxon>
        <taxon>Pseudomonadati</taxon>
        <taxon>Pseudomonadota</taxon>
        <taxon>Alphaproteobacteria</taxon>
        <taxon>Hyphomicrobiales</taxon>
        <taxon>Stappiaceae</taxon>
        <taxon>Roseibium</taxon>
    </lineage>
</organism>
<name>A0ABT3R7K7_9HYPH</name>
<evidence type="ECO:0000256" key="2">
    <source>
        <dbReference type="SAM" id="MobiDB-lite"/>
    </source>
</evidence>
<evidence type="ECO:0000256" key="1">
    <source>
        <dbReference type="SAM" id="Coils"/>
    </source>
</evidence>
<dbReference type="PANTHER" id="PTHR36436">
    <property type="entry name" value="SLL5081 PROTEIN"/>
    <property type="match status" value="1"/>
</dbReference>
<proteinExistence type="predicted"/>
<dbReference type="InterPro" id="IPR015315">
    <property type="entry name" value="DUF1963"/>
</dbReference>
<keyword evidence="5" id="KW-1185">Reference proteome</keyword>
<dbReference type="Pfam" id="PF09234">
    <property type="entry name" value="DUF1963"/>
    <property type="match status" value="2"/>
</dbReference>
<feature type="coiled-coil region" evidence="1">
    <location>
        <begin position="357"/>
        <end position="384"/>
    </location>
</feature>
<dbReference type="InterPro" id="IPR035948">
    <property type="entry name" value="YwqG-like_sf"/>
</dbReference>
<feature type="region of interest" description="Disordered" evidence="2">
    <location>
        <begin position="70"/>
        <end position="97"/>
    </location>
</feature>
<keyword evidence="3" id="KW-1133">Transmembrane helix</keyword>
<protein>
    <submittedName>
        <fullName evidence="4">DUF1963 domain-containing protein</fullName>
    </submittedName>
</protein>
<evidence type="ECO:0000256" key="3">
    <source>
        <dbReference type="SAM" id="Phobius"/>
    </source>
</evidence>
<reference evidence="4 5" key="1">
    <citation type="journal article" date="2016" name="Int. J. Syst. Evol. Microbiol.">
        <title>Labrenzia salina sp. nov., isolated from the rhizosphere of the halophyte Arthrocnemum macrostachyum.</title>
        <authorList>
            <person name="Camacho M."/>
            <person name="Redondo-Gomez S."/>
            <person name="Rodriguez-Llorente I."/>
            <person name="Rohde M."/>
            <person name="Sproer C."/>
            <person name="Schumann P."/>
            <person name="Klenk H.P."/>
            <person name="Montero-Calasanz M.D.C."/>
        </authorList>
    </citation>
    <scope>NUCLEOTIDE SEQUENCE [LARGE SCALE GENOMIC DNA]</scope>
    <source>
        <strain evidence="4 5">DSM 29163</strain>
    </source>
</reference>
<feature type="compositionally biased region" description="Basic and acidic residues" evidence="2">
    <location>
        <begin position="70"/>
        <end position="83"/>
    </location>
</feature>
<keyword evidence="3" id="KW-0472">Membrane</keyword>
<evidence type="ECO:0000313" key="4">
    <source>
        <dbReference type="EMBL" id="MCX2725051.1"/>
    </source>
</evidence>
<dbReference type="RefSeq" id="WP_265965550.1">
    <property type="nucleotide sequence ID" value="NZ_JAPEVI010000003.1"/>
</dbReference>
<sequence length="615" mass="69223">MFEAIFSEAVIVFIAGTTLFLIIMLLMIGMLIKLVFSIFRGKQRRAKQADAATIDIDRVHQVLEEIGNRANRHGEQSRPEPAYHDPSPSSVLHEASGSFGRRNNAADARADPFEIAAGRTEVPDTVQETISVILRRQVPIRDDEPPRSWLGGLPMMPENVSWPKSTSRDYPGRDPMPLHFLAQICCADLPEEVWGGLGPRVGWLLFFIDPNTCEPTGDEGCKVLHTLEPGVERQPPAEIGPVHDGVYAGPSYDYVEDVGEVPKSWRRWPVELVTVANKVNDVDGLLTVAPANFASELYRGQEVSDDRFQPVNPFTSTMAIAALSHIARRLKRQTIGPELPDSVLQGLNDPDAFISLIPDLRALKQRAEDRRREAEAIEDTQSDEAQKISHRLSKTEKYLDSQTRLSALLGRYPSGAALEDYRRDIIHANARWRAEALQKLQDMLDGYLAQDPDTQLPVGEWDRVEAWLKRTRTSYFDFTFRGEAKDISRRFAGHEREVSLLSLYDAKAIGLHEFVSDYYVDPHRRSLIPAAVLAQFEPWWRQLYDNRPHRVGGEFDALQSTPRIGPTGSLTLLHLASDNAMNWAWGDSGIVYFELTTKNLAEGRFDKAIAILECH</sequence>
<comment type="caution">
    <text evidence="4">The sequence shown here is derived from an EMBL/GenBank/DDBJ whole genome shotgun (WGS) entry which is preliminary data.</text>
</comment>
<gene>
    <name evidence="4" type="ORF">ON753_22205</name>
</gene>
<dbReference type="PANTHER" id="PTHR36436:SF6">
    <property type="entry name" value="SLL5081 PROTEIN"/>
    <property type="match status" value="1"/>
</dbReference>
<dbReference type="Gene3D" id="2.30.320.10">
    <property type="entry name" value="YwqG-like"/>
    <property type="match status" value="2"/>
</dbReference>
<dbReference type="Proteomes" id="UP001300261">
    <property type="component" value="Unassembled WGS sequence"/>
</dbReference>
<dbReference type="SUPFAM" id="SSF103032">
    <property type="entry name" value="Hypothetical protein YwqG"/>
    <property type="match status" value="2"/>
</dbReference>
<evidence type="ECO:0000313" key="5">
    <source>
        <dbReference type="Proteomes" id="UP001300261"/>
    </source>
</evidence>
<accession>A0ABT3R7K7</accession>
<keyword evidence="1" id="KW-0175">Coiled coil</keyword>
<dbReference type="EMBL" id="JAPEVI010000003">
    <property type="protein sequence ID" value="MCX2725051.1"/>
    <property type="molecule type" value="Genomic_DNA"/>
</dbReference>
<feature type="transmembrane region" description="Helical" evidence="3">
    <location>
        <begin position="12"/>
        <end position="36"/>
    </location>
</feature>
<keyword evidence="3" id="KW-0812">Transmembrane</keyword>